<gene>
    <name evidence="1" type="ORF">DB891_03785</name>
</gene>
<name>A0A2U1K0N3_9FLAO</name>
<dbReference type="InterPro" id="IPR009752">
    <property type="entry name" value="Phage_Mu_GpJ"/>
</dbReference>
<comment type="caution">
    <text evidence="1">The sequence shown here is derived from an EMBL/GenBank/DDBJ whole genome shotgun (WGS) entry which is preliminary data.</text>
</comment>
<protein>
    <recommendedName>
        <fullName evidence="3">DUF1320 domain-containing protein</fullName>
    </recommendedName>
</protein>
<dbReference type="AlphaFoldDB" id="A0A2U1K0N3"/>
<dbReference type="RefSeq" id="WP_116760748.1">
    <property type="nucleotide sequence ID" value="NZ_QCZH01000002.1"/>
</dbReference>
<accession>A0A2U1K0N3</accession>
<dbReference type="Proteomes" id="UP000245618">
    <property type="component" value="Unassembled WGS sequence"/>
</dbReference>
<dbReference type="EMBL" id="QCZH01000002">
    <property type="protein sequence ID" value="PWA10962.1"/>
    <property type="molecule type" value="Genomic_DNA"/>
</dbReference>
<evidence type="ECO:0008006" key="3">
    <source>
        <dbReference type="Google" id="ProtNLM"/>
    </source>
</evidence>
<keyword evidence="2" id="KW-1185">Reference proteome</keyword>
<evidence type="ECO:0000313" key="1">
    <source>
        <dbReference type="EMBL" id="PWA10962.1"/>
    </source>
</evidence>
<reference evidence="1 2" key="1">
    <citation type="submission" date="2018-04" db="EMBL/GenBank/DDBJ databases">
        <title>Flavobacterium sp. nov., isolated from glacier ice.</title>
        <authorList>
            <person name="Liu Q."/>
            <person name="Xin Y.-H."/>
        </authorList>
    </citation>
    <scope>NUCLEOTIDE SEQUENCE [LARGE SCALE GENOMIC DNA]</scope>
    <source>
        <strain evidence="1 2">LB2P30</strain>
    </source>
</reference>
<evidence type="ECO:0000313" key="2">
    <source>
        <dbReference type="Proteomes" id="UP000245618"/>
    </source>
</evidence>
<sequence>MALYFLEKKDLIAQIFEDYLDDSIEDDLDILETVESENIALMKGKLRDRYDVTKIFSIENYEDKPLIKKVLCALINYCIVKRNKARKIPSTFSEEYKWAMQWLKDVKDGKETPAFPVLETSRKEVKWGNNKNDEYYY</sequence>
<dbReference type="Pfam" id="PF07030">
    <property type="entry name" value="Phage_Mu_Gp36"/>
    <property type="match status" value="1"/>
</dbReference>
<organism evidence="1 2">
    <name type="scientific">Flavobacterium laiguense</name>
    <dbReference type="NCBI Taxonomy" id="2169409"/>
    <lineage>
        <taxon>Bacteria</taxon>
        <taxon>Pseudomonadati</taxon>
        <taxon>Bacteroidota</taxon>
        <taxon>Flavobacteriia</taxon>
        <taxon>Flavobacteriales</taxon>
        <taxon>Flavobacteriaceae</taxon>
        <taxon>Flavobacterium</taxon>
    </lineage>
</organism>
<proteinExistence type="predicted"/>
<dbReference type="OrthoDB" id="1450673at2"/>